<dbReference type="SUPFAM" id="SSF51735">
    <property type="entry name" value="NAD(P)-binding Rossmann-fold domains"/>
    <property type="match status" value="1"/>
</dbReference>
<dbReference type="Proteomes" id="UP000078084">
    <property type="component" value="Unassembled WGS sequence"/>
</dbReference>
<evidence type="ECO:0000256" key="7">
    <source>
        <dbReference type="HAMAP-Rule" id="MF_00150"/>
    </source>
</evidence>
<dbReference type="PROSITE" id="PS01224">
    <property type="entry name" value="ARGC"/>
    <property type="match status" value="1"/>
</dbReference>
<dbReference type="InterPro" id="IPR000706">
    <property type="entry name" value="AGPR_type-1"/>
</dbReference>
<proteinExistence type="inferred from homology"/>
<dbReference type="UniPathway" id="UPA00068">
    <property type="reaction ID" value="UER00108"/>
</dbReference>
<evidence type="ECO:0000256" key="2">
    <source>
        <dbReference type="ARBA" id="ARBA00022571"/>
    </source>
</evidence>
<evidence type="ECO:0000256" key="3">
    <source>
        <dbReference type="ARBA" id="ARBA00022605"/>
    </source>
</evidence>
<comment type="pathway">
    <text evidence="1 7">Amino-acid biosynthesis; L-arginine biosynthesis; N(2)-acetyl-L-ornithine from L-glutamate: step 3/4.</text>
</comment>
<dbReference type="GO" id="GO:0003942">
    <property type="term" value="F:N-acetyl-gamma-glutamyl-phosphate reductase activity"/>
    <property type="evidence" value="ECO:0007669"/>
    <property type="project" value="UniProtKB-UniRule"/>
</dbReference>
<comment type="catalytic activity">
    <reaction evidence="6 7">
        <text>N-acetyl-L-glutamate 5-semialdehyde + phosphate + NADP(+) = N-acetyl-L-glutamyl 5-phosphate + NADPH + H(+)</text>
        <dbReference type="Rhea" id="RHEA:21588"/>
        <dbReference type="ChEBI" id="CHEBI:15378"/>
        <dbReference type="ChEBI" id="CHEBI:29123"/>
        <dbReference type="ChEBI" id="CHEBI:43474"/>
        <dbReference type="ChEBI" id="CHEBI:57783"/>
        <dbReference type="ChEBI" id="CHEBI:57936"/>
        <dbReference type="ChEBI" id="CHEBI:58349"/>
        <dbReference type="EC" id="1.2.1.38"/>
    </reaction>
</comment>
<feature type="active site" evidence="7 8">
    <location>
        <position position="156"/>
    </location>
</feature>
<comment type="caution">
    <text evidence="10">The sequence shown here is derived from an EMBL/GenBank/DDBJ whole genome shotgun (WGS) entry which is preliminary data.</text>
</comment>
<dbReference type="GO" id="GO:0005737">
    <property type="term" value="C:cytoplasm"/>
    <property type="evidence" value="ECO:0007669"/>
    <property type="project" value="UniProtKB-SubCell"/>
</dbReference>
<name>A0A171KQE2_9BURK</name>
<reference evidence="11 13" key="2">
    <citation type="submission" date="2019-02" db="EMBL/GenBank/DDBJ databases">
        <title>Genomic Encyclopedia of Type Strains, Phase IV (KMG-IV): sequencing the most valuable type-strain genomes for metagenomic binning, comparative biology and taxonomic classification.</title>
        <authorList>
            <person name="Goeker M."/>
        </authorList>
    </citation>
    <scope>NUCLEOTIDE SEQUENCE [LARGE SCALE GENOMIC DNA]</scope>
    <source>
        <strain evidence="11 13">DSM 16618</strain>
    </source>
</reference>
<accession>A0A171KQE2</accession>
<dbReference type="OrthoDB" id="9801289at2"/>
<evidence type="ECO:0000313" key="12">
    <source>
        <dbReference type="Proteomes" id="UP000078084"/>
    </source>
</evidence>
<dbReference type="STRING" id="206506.AAV32_12625"/>
<keyword evidence="3 7" id="KW-0028">Amino-acid biosynthesis</keyword>
<dbReference type="GO" id="GO:0051287">
    <property type="term" value="F:NAD binding"/>
    <property type="evidence" value="ECO:0007669"/>
    <property type="project" value="InterPro"/>
</dbReference>
<dbReference type="Gene3D" id="3.40.50.720">
    <property type="entry name" value="NAD(P)-binding Rossmann-like Domain"/>
    <property type="match status" value="1"/>
</dbReference>
<dbReference type="GO" id="GO:0006526">
    <property type="term" value="P:L-arginine biosynthetic process"/>
    <property type="evidence" value="ECO:0007669"/>
    <property type="project" value="UniProtKB-UniRule"/>
</dbReference>
<dbReference type="InterPro" id="IPR000534">
    <property type="entry name" value="Semialdehyde_DH_NAD-bd"/>
</dbReference>
<organism evidence="10 12">
    <name type="scientific">Kerstersia gyiorum</name>
    <dbReference type="NCBI Taxonomy" id="206506"/>
    <lineage>
        <taxon>Bacteria</taxon>
        <taxon>Pseudomonadati</taxon>
        <taxon>Pseudomonadota</taxon>
        <taxon>Betaproteobacteria</taxon>
        <taxon>Burkholderiales</taxon>
        <taxon>Alcaligenaceae</taxon>
        <taxon>Kerstersia</taxon>
    </lineage>
</organism>
<dbReference type="GO" id="GO:0070401">
    <property type="term" value="F:NADP+ binding"/>
    <property type="evidence" value="ECO:0007669"/>
    <property type="project" value="InterPro"/>
</dbReference>
<sequence>MAQTAPARIKVGIVGGTGYTGVELLRLLSRHPHVELKAITSRKEDGLPVADMYPNLRGHVDIAFSSPDKAELNKCDVVFFATPHGVAMNQARELLDAGVRIIDLAADFRLKNPSMFEKWYKMSHSCLDVLAEARYGLVELDREGIREARVIGNPGCYPTTVILGLAPLLEGGLSLIDTNSLIADCKSGVTGAGRKGEIPLLFSEASDNFKAYGVAGHRHQPEIEAQLSRLHGSLIKLTFVPHLVPMIRGMFSTIYARILPGAREVDFQKLFEERYAGEPFVDVLPAGQLPETRTVRASNKLRIAVQRPGNGDQLIILVVQDNLVKGASGQAVQNMNLMFGFPETAGLEHVAILP</sequence>
<dbReference type="HAMAP" id="MF_00150">
    <property type="entry name" value="ArgC_type1"/>
    <property type="match status" value="1"/>
</dbReference>
<dbReference type="InterPro" id="IPR036291">
    <property type="entry name" value="NAD(P)-bd_dom_sf"/>
</dbReference>
<dbReference type="InterPro" id="IPR023013">
    <property type="entry name" value="AGPR_AS"/>
</dbReference>
<dbReference type="EMBL" id="SGWZ01000001">
    <property type="protein sequence ID" value="RZS72864.1"/>
    <property type="molecule type" value="Genomic_DNA"/>
</dbReference>
<comment type="similarity">
    <text evidence="7">Belongs to the NAGSA dehydrogenase family. Type 1 subfamily.</text>
</comment>
<comment type="function">
    <text evidence="7">Catalyzes the NADPH-dependent reduction of N-acetyl-5-glutamyl phosphate to yield N-acetyl-L-glutamate 5-semialdehyde.</text>
</comment>
<evidence type="ECO:0000256" key="8">
    <source>
        <dbReference type="PROSITE-ProRule" id="PRU10010"/>
    </source>
</evidence>
<comment type="subcellular location">
    <subcellularLocation>
        <location evidence="7">Cytoplasm</location>
    </subcellularLocation>
</comment>
<keyword evidence="7" id="KW-0963">Cytoplasm</keyword>
<keyword evidence="4 7" id="KW-0521">NADP</keyword>
<dbReference type="SUPFAM" id="SSF55347">
    <property type="entry name" value="Glyceraldehyde-3-phosphate dehydrogenase-like, C-terminal domain"/>
    <property type="match status" value="1"/>
</dbReference>
<dbReference type="PANTHER" id="PTHR32338:SF10">
    <property type="entry name" value="N-ACETYL-GAMMA-GLUTAMYL-PHOSPHATE REDUCTASE, CHLOROPLASTIC-RELATED"/>
    <property type="match status" value="1"/>
</dbReference>
<dbReference type="PATRIC" id="fig|206506.3.peg.2686"/>
<feature type="domain" description="Semialdehyde dehydrogenase NAD-binding" evidence="9">
    <location>
        <begin position="10"/>
        <end position="148"/>
    </location>
</feature>
<dbReference type="InterPro" id="IPR050085">
    <property type="entry name" value="AGPR"/>
</dbReference>
<evidence type="ECO:0000256" key="6">
    <source>
        <dbReference type="ARBA" id="ARBA00050557"/>
    </source>
</evidence>
<gene>
    <name evidence="7" type="primary">argC</name>
    <name evidence="10" type="ORF">AAV32_12625</name>
    <name evidence="11" type="ORF">EV679_0047</name>
</gene>
<evidence type="ECO:0000259" key="9">
    <source>
        <dbReference type="SMART" id="SM00859"/>
    </source>
</evidence>
<dbReference type="Pfam" id="PF22698">
    <property type="entry name" value="Semialdhyde_dhC_1"/>
    <property type="match status" value="1"/>
</dbReference>
<dbReference type="InterPro" id="IPR058924">
    <property type="entry name" value="AGPR_dimerisation_dom"/>
</dbReference>
<dbReference type="RefSeq" id="WP_068372701.1">
    <property type="nucleotide sequence ID" value="NZ_CBCSEB010000003.1"/>
</dbReference>
<evidence type="ECO:0000313" key="11">
    <source>
        <dbReference type="EMBL" id="RZS72864.1"/>
    </source>
</evidence>
<dbReference type="Gene3D" id="3.30.360.10">
    <property type="entry name" value="Dihydrodipicolinate Reductase, domain 2"/>
    <property type="match status" value="1"/>
</dbReference>
<dbReference type="EC" id="1.2.1.38" evidence="7"/>
<keyword evidence="12" id="KW-1185">Reference proteome</keyword>
<dbReference type="EMBL" id="LBNE01000009">
    <property type="protein sequence ID" value="KKO71109.1"/>
    <property type="molecule type" value="Genomic_DNA"/>
</dbReference>
<dbReference type="AlphaFoldDB" id="A0A171KQE2"/>
<dbReference type="NCBIfam" id="TIGR01850">
    <property type="entry name" value="argC"/>
    <property type="match status" value="1"/>
</dbReference>
<dbReference type="SMART" id="SM00859">
    <property type="entry name" value="Semialdhyde_dh"/>
    <property type="match status" value="1"/>
</dbReference>
<keyword evidence="5 7" id="KW-0560">Oxidoreductase</keyword>
<dbReference type="CDD" id="cd23934">
    <property type="entry name" value="AGPR_1_C"/>
    <property type="match status" value="1"/>
</dbReference>
<evidence type="ECO:0000313" key="10">
    <source>
        <dbReference type="EMBL" id="KKO71109.1"/>
    </source>
</evidence>
<reference evidence="10 12" key="1">
    <citation type="submission" date="2015-04" db="EMBL/GenBank/DDBJ databases">
        <title>Genome sequence of Kerstersia gyiorum CG1.</title>
        <authorList>
            <person name="Greninger A.L."/>
            <person name="Kozyreva V."/>
            <person name="Chaturvedi V."/>
        </authorList>
    </citation>
    <scope>NUCLEOTIDE SEQUENCE [LARGE SCALE GENOMIC DNA]</scope>
    <source>
        <strain evidence="10 12">CG1</strain>
    </source>
</reference>
<evidence type="ECO:0000313" key="13">
    <source>
        <dbReference type="Proteomes" id="UP000292039"/>
    </source>
</evidence>
<keyword evidence="2 7" id="KW-0055">Arginine biosynthesis</keyword>
<dbReference type="FunFam" id="3.30.360.10:FF:000014">
    <property type="entry name" value="N-acetyl-gamma-glutamyl-phosphate reductase"/>
    <property type="match status" value="1"/>
</dbReference>
<evidence type="ECO:0000256" key="4">
    <source>
        <dbReference type="ARBA" id="ARBA00022857"/>
    </source>
</evidence>
<protein>
    <recommendedName>
        <fullName evidence="7">N-acetyl-gamma-glutamyl-phosphate reductase</fullName>
        <shortName evidence="7">AGPR</shortName>
        <ecNumber evidence="7">1.2.1.38</ecNumber>
    </recommendedName>
    <alternativeName>
        <fullName evidence="7">N-acetyl-glutamate semialdehyde dehydrogenase</fullName>
        <shortName evidence="7">NAGSA dehydrogenase</shortName>
    </alternativeName>
</protein>
<evidence type="ECO:0000256" key="5">
    <source>
        <dbReference type="ARBA" id="ARBA00023002"/>
    </source>
</evidence>
<dbReference type="CDD" id="cd17895">
    <property type="entry name" value="AGPR_1_N"/>
    <property type="match status" value="1"/>
</dbReference>
<dbReference type="Pfam" id="PF01118">
    <property type="entry name" value="Semialdhyde_dh"/>
    <property type="match status" value="1"/>
</dbReference>
<evidence type="ECO:0000256" key="1">
    <source>
        <dbReference type="ARBA" id="ARBA00004862"/>
    </source>
</evidence>
<dbReference type="Proteomes" id="UP000292039">
    <property type="component" value="Unassembled WGS sequence"/>
</dbReference>
<dbReference type="PANTHER" id="PTHR32338">
    <property type="entry name" value="N-ACETYL-GAMMA-GLUTAMYL-PHOSPHATE REDUCTASE, CHLOROPLASTIC-RELATED-RELATED"/>
    <property type="match status" value="1"/>
</dbReference>